<dbReference type="OrthoDB" id="1705959at2"/>
<keyword evidence="2" id="KW-1185">Reference proteome</keyword>
<sequence length="185" mass="22606">METVEKDIFDEFFENRDSLIVDYRDGVISKKEFLKKNFNYVKKSEVKPFFEINSYEKGIYNYQYYNSIAKYYKMMASEIKGGGKSYSKKRYYVEKTNQYYHKKDNTVLKLLEHLNFQNTEAYYIEVNSPFLKDKLYEIVLNDYEFAVFHSKSKWLLMELEKAKIFKNETRKSVIDEYINEKYWDE</sequence>
<evidence type="ECO:0000313" key="2">
    <source>
        <dbReference type="Proteomes" id="UP000180254"/>
    </source>
</evidence>
<dbReference type="Pfam" id="PF20353">
    <property type="entry name" value="DUF6648"/>
    <property type="match status" value="1"/>
</dbReference>
<dbReference type="STRING" id="39480.EUAN_13130"/>
<dbReference type="InterPro" id="IPR046590">
    <property type="entry name" value="DUF6648"/>
</dbReference>
<dbReference type="AlphaFoldDB" id="A0A1S1V6K6"/>
<dbReference type="EMBL" id="MKIE01000004">
    <property type="protein sequence ID" value="OHW62243.1"/>
    <property type="molecule type" value="Genomic_DNA"/>
</dbReference>
<dbReference type="RefSeq" id="WP_071062888.1">
    <property type="nucleotide sequence ID" value="NZ_MKIE01000004.1"/>
</dbReference>
<evidence type="ECO:0000313" key="1">
    <source>
        <dbReference type="EMBL" id="OHW62243.1"/>
    </source>
</evidence>
<protein>
    <submittedName>
        <fullName evidence="1">Uncharacterized protein</fullName>
    </submittedName>
</protein>
<reference evidence="1 2" key="1">
    <citation type="submission" date="2016-09" db="EMBL/GenBank/DDBJ databases">
        <title>Genome sequence of Eubacterium angustum.</title>
        <authorList>
            <person name="Poehlein A."/>
            <person name="Daniel R."/>
        </authorList>
    </citation>
    <scope>NUCLEOTIDE SEQUENCE [LARGE SCALE GENOMIC DNA]</scope>
    <source>
        <strain evidence="1 2">DSM 1989</strain>
    </source>
</reference>
<comment type="caution">
    <text evidence="1">The sequence shown here is derived from an EMBL/GenBank/DDBJ whole genome shotgun (WGS) entry which is preliminary data.</text>
</comment>
<name>A0A1S1V6K6_9FIRM</name>
<proteinExistence type="predicted"/>
<dbReference type="Proteomes" id="UP000180254">
    <property type="component" value="Unassembled WGS sequence"/>
</dbReference>
<accession>A0A1S1V6K6</accession>
<gene>
    <name evidence="1" type="ORF">EUAN_13130</name>
</gene>
<organism evidence="1 2">
    <name type="scientific">Andreesenia angusta</name>
    <dbReference type="NCBI Taxonomy" id="39480"/>
    <lineage>
        <taxon>Bacteria</taxon>
        <taxon>Bacillati</taxon>
        <taxon>Bacillota</taxon>
        <taxon>Tissierellia</taxon>
        <taxon>Tissierellales</taxon>
        <taxon>Gottschalkiaceae</taxon>
        <taxon>Andreesenia</taxon>
    </lineage>
</organism>